<evidence type="ECO:0000256" key="3">
    <source>
        <dbReference type="ARBA" id="ARBA00022691"/>
    </source>
</evidence>
<dbReference type="InterPro" id="IPR036770">
    <property type="entry name" value="Ankyrin_rpt-contain_sf"/>
</dbReference>
<dbReference type="Gene3D" id="1.25.40.20">
    <property type="entry name" value="Ankyrin repeat-containing domain"/>
    <property type="match status" value="1"/>
</dbReference>
<dbReference type="Pfam" id="PF13639">
    <property type="entry name" value="zf-RING_2"/>
    <property type="match status" value="1"/>
</dbReference>
<sequence length="776" mass="85138">MSFEPHAEEQIGDNNGVSKEAQLLAACHEGNAKQVEDLIEQGAEIFVTDETGRTALHFAAASGNVETVQLVLKSGIPWTSLDVGDYTAGDYAEAEGHDEVYEELVQAGVRAEMILRMFSSDTGDKAANEDYLTQPVEYSGDRLIDAEKNGVMMSWEAPLMELHAKVICGKPDSVVLNVGFGMGIIDSALQELNPGRHVIVEAHPDVYQHMKDEGWDTKPNVHILFGRWQDKLDEIRALGPYDGIFFDTFGEFYKDLDDFHKAIFATNSAQSVQPILSQPDGIYSFFNGLGGDHKLFHDVYCRIVRADLLALGMETQFSQVSSDVVFDKELWKGIKRPYWMIKTYNLPTLFDNIYELSGSHAAPSSDSSRGDRVNHDWTDRPSVLTCGHVFHQGCISAWLAQSNRGTCPTCRTKHTGEAIAMYFDMEAKDGAQISPSGASSPQVEKRNKIIKTLCANIESALAEVKAANTKLDEANARYTVKEQEHASEVQSVRMMKNRASLFKKSAHELKTQNMKLEATVAEQARHIEDLLSANATLRAELDEQKRVVEAMGDVRGTNEKLVRALKAERTRAETQNAVNQTLAKRINALEKTSLPLVELGEAAAVSDDSSAAASQGISQIDLTENASDIDSGNLEEDTAAVSRSIAISRRESKKTLAATTRRTAKFELPVAAFHNAEASADAKHNPFAISPIQAMKFEAPGLAFFVPPGSNELLTREPQVTSSKQIQGRHIRAIRKPTANLTALSDGMGGSTQYGGFGSKRPTSSVQSKINWGPKR</sequence>
<evidence type="ECO:0008006" key="12">
    <source>
        <dbReference type="Google" id="ProtNLM"/>
    </source>
</evidence>
<dbReference type="SUPFAM" id="SSF53335">
    <property type="entry name" value="S-adenosyl-L-methionine-dependent methyltransferases"/>
    <property type="match status" value="1"/>
</dbReference>
<dbReference type="Pfam" id="PF12796">
    <property type="entry name" value="Ank_2"/>
    <property type="match status" value="1"/>
</dbReference>
<keyword evidence="4" id="KW-0040">ANK repeat</keyword>
<dbReference type="CDD" id="cd02440">
    <property type="entry name" value="AdoMet_MTases"/>
    <property type="match status" value="1"/>
</dbReference>
<accession>A0A9W8M2W2</accession>
<evidence type="ECO:0000256" key="1">
    <source>
        <dbReference type="ARBA" id="ARBA00022603"/>
    </source>
</evidence>
<proteinExistence type="predicted"/>
<dbReference type="InterPro" id="IPR001841">
    <property type="entry name" value="Znf_RING"/>
</dbReference>
<dbReference type="SUPFAM" id="SSF48403">
    <property type="entry name" value="Ankyrin repeat"/>
    <property type="match status" value="1"/>
</dbReference>
<keyword evidence="5" id="KW-0479">Metal-binding</keyword>
<dbReference type="PANTHER" id="PTHR32379:SF1">
    <property type="entry name" value="GUANIDINOACETATE N-METHYLTRANSFERASE"/>
    <property type="match status" value="1"/>
</dbReference>
<feature type="domain" description="RING-type" evidence="8">
    <location>
        <begin position="383"/>
        <end position="411"/>
    </location>
</feature>
<protein>
    <recommendedName>
        <fullName evidence="12">Arginine N-methyltransferase 2</fullName>
    </recommendedName>
</protein>
<dbReference type="CDD" id="cd16448">
    <property type="entry name" value="RING-H2"/>
    <property type="match status" value="1"/>
</dbReference>
<dbReference type="AlphaFoldDB" id="A0A9W8M2W2"/>
<dbReference type="InterPro" id="IPR026480">
    <property type="entry name" value="RMT2_dom"/>
</dbReference>
<dbReference type="Gene3D" id="3.40.50.150">
    <property type="entry name" value="Vaccinia Virus protein VP39"/>
    <property type="match status" value="1"/>
</dbReference>
<feature type="region of interest" description="Disordered" evidence="7">
    <location>
        <begin position="742"/>
        <end position="776"/>
    </location>
</feature>
<evidence type="ECO:0000259" key="9">
    <source>
        <dbReference type="PROSITE" id="PS51559"/>
    </source>
</evidence>
<feature type="domain" description="RMT2" evidence="9">
    <location>
        <begin position="122"/>
        <end position="357"/>
    </location>
</feature>
<feature type="compositionally biased region" description="Gly residues" evidence="7">
    <location>
        <begin position="747"/>
        <end position="758"/>
    </location>
</feature>
<keyword evidence="11" id="KW-1185">Reference proteome</keyword>
<dbReference type="GO" id="GO:0019702">
    <property type="term" value="F:protein arginine N5-methyltransferase activity"/>
    <property type="evidence" value="ECO:0007669"/>
    <property type="project" value="TreeGrafter"/>
</dbReference>
<keyword evidence="2" id="KW-0808">Transferase</keyword>
<dbReference type="InterPro" id="IPR051038">
    <property type="entry name" value="RMT2/GAMT_Mtase"/>
</dbReference>
<dbReference type="GO" id="GO:0032259">
    <property type="term" value="P:methylation"/>
    <property type="evidence" value="ECO:0007669"/>
    <property type="project" value="UniProtKB-KW"/>
</dbReference>
<evidence type="ECO:0000256" key="7">
    <source>
        <dbReference type="SAM" id="MobiDB-lite"/>
    </source>
</evidence>
<keyword evidence="6" id="KW-0175">Coiled coil</keyword>
<dbReference type="InterPro" id="IPR029063">
    <property type="entry name" value="SAM-dependent_MTases_sf"/>
</dbReference>
<evidence type="ECO:0000313" key="10">
    <source>
        <dbReference type="EMBL" id="KAJ2863291.1"/>
    </source>
</evidence>
<keyword evidence="3" id="KW-0949">S-adenosyl-L-methionine</keyword>
<feature type="compositionally biased region" description="Polar residues" evidence="7">
    <location>
        <begin position="761"/>
        <end position="770"/>
    </location>
</feature>
<keyword evidence="1" id="KW-0489">Methyltransferase</keyword>
<evidence type="ECO:0000256" key="6">
    <source>
        <dbReference type="SAM" id="Coils"/>
    </source>
</evidence>
<evidence type="ECO:0000256" key="2">
    <source>
        <dbReference type="ARBA" id="ARBA00022679"/>
    </source>
</evidence>
<keyword evidence="5" id="KW-0862">Zinc</keyword>
<dbReference type="PROSITE" id="PS50089">
    <property type="entry name" value="ZF_RING_2"/>
    <property type="match status" value="1"/>
</dbReference>
<dbReference type="GO" id="GO:0008270">
    <property type="term" value="F:zinc ion binding"/>
    <property type="evidence" value="ECO:0007669"/>
    <property type="project" value="UniProtKB-KW"/>
</dbReference>
<dbReference type="SUPFAM" id="SSF57850">
    <property type="entry name" value="RING/U-box"/>
    <property type="match status" value="1"/>
</dbReference>
<dbReference type="SMART" id="SM00184">
    <property type="entry name" value="RING"/>
    <property type="match status" value="1"/>
</dbReference>
<evidence type="ECO:0000313" key="11">
    <source>
        <dbReference type="Proteomes" id="UP001140074"/>
    </source>
</evidence>
<keyword evidence="5" id="KW-0863">Zinc-finger</keyword>
<feature type="coiled-coil region" evidence="6">
    <location>
        <begin position="450"/>
        <end position="484"/>
    </location>
</feature>
<dbReference type="Gene3D" id="3.30.40.10">
    <property type="entry name" value="Zinc/RING finger domain, C3HC4 (zinc finger)"/>
    <property type="match status" value="1"/>
</dbReference>
<organism evidence="10 11">
    <name type="scientific">Coemansia aciculifera</name>
    <dbReference type="NCBI Taxonomy" id="417176"/>
    <lineage>
        <taxon>Eukaryota</taxon>
        <taxon>Fungi</taxon>
        <taxon>Fungi incertae sedis</taxon>
        <taxon>Zoopagomycota</taxon>
        <taxon>Kickxellomycotina</taxon>
        <taxon>Kickxellomycetes</taxon>
        <taxon>Kickxellales</taxon>
        <taxon>Kickxellaceae</taxon>
        <taxon>Coemansia</taxon>
    </lineage>
</organism>
<dbReference type="EMBL" id="JANBUY010000128">
    <property type="protein sequence ID" value="KAJ2863291.1"/>
    <property type="molecule type" value="Genomic_DNA"/>
</dbReference>
<dbReference type="SMART" id="SM00248">
    <property type="entry name" value="ANK"/>
    <property type="match status" value="3"/>
</dbReference>
<evidence type="ECO:0000259" key="8">
    <source>
        <dbReference type="PROSITE" id="PS50089"/>
    </source>
</evidence>
<dbReference type="PROSITE" id="PS51559">
    <property type="entry name" value="SAM_RMT2"/>
    <property type="match status" value="1"/>
</dbReference>
<dbReference type="PANTHER" id="PTHR32379">
    <property type="entry name" value="GUANIDINOACETATE N-METHYLTRANSFERASE"/>
    <property type="match status" value="1"/>
</dbReference>
<dbReference type="PROSITE" id="PS50088">
    <property type="entry name" value="ANK_REPEAT"/>
    <property type="match status" value="1"/>
</dbReference>
<dbReference type="GO" id="GO:0005737">
    <property type="term" value="C:cytoplasm"/>
    <property type="evidence" value="ECO:0007669"/>
    <property type="project" value="TreeGrafter"/>
</dbReference>
<dbReference type="PROSITE" id="PS50297">
    <property type="entry name" value="ANK_REP_REGION"/>
    <property type="match status" value="1"/>
</dbReference>
<name>A0A9W8M2W2_9FUNG</name>
<reference evidence="10" key="1">
    <citation type="submission" date="2022-07" db="EMBL/GenBank/DDBJ databases">
        <title>Phylogenomic reconstructions and comparative analyses of Kickxellomycotina fungi.</title>
        <authorList>
            <person name="Reynolds N.K."/>
            <person name="Stajich J.E."/>
            <person name="Barry K."/>
            <person name="Grigoriev I.V."/>
            <person name="Crous P."/>
            <person name="Smith M.E."/>
        </authorList>
    </citation>
    <scope>NUCLEOTIDE SEQUENCE</scope>
    <source>
        <strain evidence="10">RSA 476</strain>
    </source>
</reference>
<gene>
    <name evidence="10" type="ORF">GGH94_003695</name>
</gene>
<feature type="repeat" description="ANK" evidence="4">
    <location>
        <begin position="51"/>
        <end position="83"/>
    </location>
</feature>
<dbReference type="GO" id="GO:0005634">
    <property type="term" value="C:nucleus"/>
    <property type="evidence" value="ECO:0007669"/>
    <property type="project" value="TreeGrafter"/>
</dbReference>
<comment type="caution">
    <text evidence="10">The sequence shown here is derived from an EMBL/GenBank/DDBJ whole genome shotgun (WGS) entry which is preliminary data.</text>
</comment>
<dbReference type="InterPro" id="IPR002110">
    <property type="entry name" value="Ankyrin_rpt"/>
</dbReference>
<dbReference type="InterPro" id="IPR013083">
    <property type="entry name" value="Znf_RING/FYVE/PHD"/>
</dbReference>
<evidence type="ECO:0000256" key="5">
    <source>
        <dbReference type="PROSITE-ProRule" id="PRU00175"/>
    </source>
</evidence>
<dbReference type="Proteomes" id="UP001140074">
    <property type="component" value="Unassembled WGS sequence"/>
</dbReference>
<evidence type="ECO:0000256" key="4">
    <source>
        <dbReference type="PROSITE-ProRule" id="PRU00023"/>
    </source>
</evidence>